<evidence type="ECO:0000313" key="2">
    <source>
        <dbReference type="Proteomes" id="UP001291926"/>
    </source>
</evidence>
<dbReference type="EMBL" id="JAYDYQ010002685">
    <property type="protein sequence ID" value="KAK4481558.1"/>
    <property type="molecule type" value="Genomic_DNA"/>
</dbReference>
<gene>
    <name evidence="1" type="ORF">RD792_012460</name>
</gene>
<accession>A0ABR0CYB0</accession>
<evidence type="ECO:0000313" key="1">
    <source>
        <dbReference type="EMBL" id="KAK4481558.1"/>
    </source>
</evidence>
<dbReference type="Proteomes" id="UP001291926">
    <property type="component" value="Unassembled WGS sequence"/>
</dbReference>
<dbReference type="Gene3D" id="3.40.50.1820">
    <property type="entry name" value="alpha/beta hydrolase"/>
    <property type="match status" value="2"/>
</dbReference>
<name>A0ABR0CYB0_9LAMI</name>
<proteinExistence type="predicted"/>
<dbReference type="SUPFAM" id="SSF53474">
    <property type="entry name" value="alpha/beta-Hydrolases"/>
    <property type="match status" value="1"/>
</dbReference>
<keyword evidence="2" id="KW-1185">Reference proteome</keyword>
<dbReference type="Pfam" id="PF02450">
    <property type="entry name" value="LCAT"/>
    <property type="match status" value="1"/>
</dbReference>
<dbReference type="InterPro" id="IPR003386">
    <property type="entry name" value="LACT/PDAT_acylTrfase"/>
</dbReference>
<comment type="caution">
    <text evidence="1">The sequence shown here is derived from an EMBL/GenBank/DDBJ whole genome shotgun (WGS) entry which is preliminary data.</text>
</comment>
<dbReference type="PANTHER" id="PTHR11440">
    <property type="entry name" value="LECITHIN-CHOLESTEROL ACYLTRANSFERASE-RELATED"/>
    <property type="match status" value="1"/>
</dbReference>
<organism evidence="1 2">
    <name type="scientific">Penstemon davidsonii</name>
    <dbReference type="NCBI Taxonomy" id="160366"/>
    <lineage>
        <taxon>Eukaryota</taxon>
        <taxon>Viridiplantae</taxon>
        <taxon>Streptophyta</taxon>
        <taxon>Embryophyta</taxon>
        <taxon>Tracheophyta</taxon>
        <taxon>Spermatophyta</taxon>
        <taxon>Magnoliopsida</taxon>
        <taxon>eudicotyledons</taxon>
        <taxon>Gunneridae</taxon>
        <taxon>Pentapetalae</taxon>
        <taxon>asterids</taxon>
        <taxon>lamiids</taxon>
        <taxon>Lamiales</taxon>
        <taxon>Plantaginaceae</taxon>
        <taxon>Cheloneae</taxon>
        <taxon>Penstemon</taxon>
    </lineage>
</organism>
<sequence>MAIYFSMAILFYATKTSSTSQLHPVILIPGSGGNQLEARLTSNYKPSSLLCNRWYPVFKDPDGWFRLWFDPSVLFGPYTKCFNQRMKIYYDPDKDDYHNAPGVETRVPYFGSTQSLLYLDPHLKGITSYMEPLVKSLEKIGYVNEKNLFGAPYDFRYGLAAKDHPSKVGSKFLSDLKKLIESTSNSNKGKPVILLSHSLGGLFALQLLNRNPISWRQKYIKHFIALSAPWGGTVEAMSTFASGNSFGVPLVNPLFVREEQRSCSSNLWLMPSPKVFKGNKPLVITPNGSYSSSDIARFLQDIGFVEGVYPYKERVLPLVERFDEPRVNVTCIVGSGVKTPEMLIYGKSGFDERPEVVYGDGDGTVNMLSLLALESFWNGSESQFLKVIKIHGVSHTTILKDNIALDRINKEISSINSGISRSVIQLY</sequence>
<dbReference type="InterPro" id="IPR029058">
    <property type="entry name" value="AB_hydrolase_fold"/>
</dbReference>
<protein>
    <submittedName>
        <fullName evidence="1">Uncharacterized protein</fullName>
    </submittedName>
</protein>
<reference evidence="1 2" key="1">
    <citation type="journal article" date="2023" name="bioRxiv">
        <title>Genome report: Whole genome sequence and annotation of Penstemon davidsonii.</title>
        <authorList>
            <person name="Ostevik K.L."/>
            <person name="Alabady M."/>
            <person name="Zhang M."/>
            <person name="Rausher M.D."/>
        </authorList>
    </citation>
    <scope>NUCLEOTIDE SEQUENCE [LARGE SCALE GENOMIC DNA]</scope>
    <source>
        <strain evidence="1">DNT005</strain>
        <tissue evidence="1">Whole leaf</tissue>
    </source>
</reference>